<sequence length="103" mass="12272">MDEDSWVSARLRSQRLLWIACERDEGRVNPVDKNWNISALEITHHETRHARLSITSIKETCHSLGDIETGKRAITPQHFRFQSYLNAPYFKGQIRNRRRERIR</sequence>
<evidence type="ECO:0000313" key="2">
    <source>
        <dbReference type="Proteomes" id="UP000198420"/>
    </source>
</evidence>
<organism evidence="1 2">
    <name type="scientific">Actinomadura mexicana</name>
    <dbReference type="NCBI Taxonomy" id="134959"/>
    <lineage>
        <taxon>Bacteria</taxon>
        <taxon>Bacillati</taxon>
        <taxon>Actinomycetota</taxon>
        <taxon>Actinomycetes</taxon>
        <taxon>Streptosporangiales</taxon>
        <taxon>Thermomonosporaceae</taxon>
        <taxon>Actinomadura</taxon>
    </lineage>
</organism>
<proteinExistence type="predicted"/>
<gene>
    <name evidence="1" type="ORF">SAMN06265355_11555</name>
</gene>
<keyword evidence="2" id="KW-1185">Reference proteome</keyword>
<dbReference type="AlphaFoldDB" id="A0A239DNC8"/>
<dbReference type="Proteomes" id="UP000198420">
    <property type="component" value="Unassembled WGS sequence"/>
</dbReference>
<evidence type="ECO:0000313" key="1">
    <source>
        <dbReference type="EMBL" id="SNS33358.1"/>
    </source>
</evidence>
<protein>
    <submittedName>
        <fullName evidence="1">Uncharacterized protein</fullName>
    </submittedName>
</protein>
<reference evidence="2" key="1">
    <citation type="submission" date="2017-06" db="EMBL/GenBank/DDBJ databases">
        <authorList>
            <person name="Varghese N."/>
            <person name="Submissions S."/>
        </authorList>
    </citation>
    <scope>NUCLEOTIDE SEQUENCE [LARGE SCALE GENOMIC DNA]</scope>
    <source>
        <strain evidence="2">DSM 44485</strain>
    </source>
</reference>
<dbReference type="EMBL" id="FZNP01000015">
    <property type="protein sequence ID" value="SNS33358.1"/>
    <property type="molecule type" value="Genomic_DNA"/>
</dbReference>
<accession>A0A239DNC8</accession>
<name>A0A239DNC8_9ACTN</name>